<reference evidence="4 5" key="1">
    <citation type="submission" date="2017-11" db="EMBL/GenBank/DDBJ databases">
        <title>Xanthomonas prunicola sp. nov., a novel pathogen that affects nectarine (Prunus persica var. nectarine) trees.</title>
        <authorList>
            <person name="Lopez M."/>
            <person name="Lopez-Soriano P."/>
            <person name="Garita-Cambronero J."/>
            <person name="Beltran C."/>
            <person name="Taghouti G."/>
            <person name="Portier P."/>
            <person name="Cubero J."/>
            <person name="Fischer-Le Saux M."/>
            <person name="Marco-Noales E."/>
        </authorList>
    </citation>
    <scope>NUCLEOTIDE SEQUENCE [LARGE SCALE GENOMIC DNA]</scope>
    <source>
        <strain evidence="2 4">CFBP8353</strain>
        <strain evidence="3 5">CFBP8354</strain>
    </source>
</reference>
<dbReference type="InterPro" id="IPR027417">
    <property type="entry name" value="P-loop_NTPase"/>
</dbReference>
<evidence type="ECO:0000313" key="4">
    <source>
        <dbReference type="Proteomes" id="UP000233720"/>
    </source>
</evidence>
<sequence length="250" mass="29329">MHRISPIYTADFDFDGSVEPRLKVMVAAIPRSGSTYFCLELWRSGAFGAPAEYLNLMNRREDMIPRLASGDIVKYWSEVQRLRTGPNGVFSYKAFIQDFRQINSTEPRLLKEIGADKVIYLRRRNREEQAISYSRAFQSNAWFADVREQATPVYSLDNITTALDWISSLESSWERIFERKNCAPLRLWYEDIVEQPIDTLKQVSAYTGVALEDARAIWVPRIKRQRDLMTDQWLGHYQREKTERSTQQRK</sequence>
<dbReference type="SUPFAM" id="SSF52540">
    <property type="entry name" value="P-loop containing nucleoside triphosphate hydrolases"/>
    <property type="match status" value="1"/>
</dbReference>
<evidence type="ECO:0000313" key="2">
    <source>
        <dbReference type="EMBL" id="PKV13415.1"/>
    </source>
</evidence>
<evidence type="ECO:0000259" key="1">
    <source>
        <dbReference type="Pfam" id="PF09037"/>
    </source>
</evidence>
<dbReference type="RefSeq" id="WP_101362966.1">
    <property type="nucleotide sequence ID" value="NZ_PHKV01000002.1"/>
</dbReference>
<dbReference type="EMBL" id="PHKW01000002">
    <property type="protein sequence ID" value="PKV17690.1"/>
    <property type="molecule type" value="Genomic_DNA"/>
</dbReference>
<dbReference type="Proteomes" id="UP000233748">
    <property type="component" value="Unassembled WGS sequence"/>
</dbReference>
<organism evidence="2 4">
    <name type="scientific">Xanthomonas prunicola</name>
    <dbReference type="NCBI Taxonomy" id="2053930"/>
    <lineage>
        <taxon>Bacteria</taxon>
        <taxon>Pseudomonadati</taxon>
        <taxon>Pseudomonadota</taxon>
        <taxon>Gammaproteobacteria</taxon>
        <taxon>Lysobacterales</taxon>
        <taxon>Lysobacteraceae</taxon>
        <taxon>Xanthomonas</taxon>
    </lineage>
</organism>
<proteinExistence type="predicted"/>
<evidence type="ECO:0000313" key="3">
    <source>
        <dbReference type="EMBL" id="PKV17690.1"/>
    </source>
</evidence>
<dbReference type="Gene3D" id="3.40.50.300">
    <property type="entry name" value="P-loop containing nucleotide triphosphate hydrolases"/>
    <property type="match status" value="1"/>
</dbReference>
<comment type="caution">
    <text evidence="2">The sequence shown here is derived from an EMBL/GenBank/DDBJ whole genome shotgun (WGS) entry which is preliminary data.</text>
</comment>
<evidence type="ECO:0000313" key="5">
    <source>
        <dbReference type="Proteomes" id="UP000233748"/>
    </source>
</evidence>
<accession>A0A2N3RLR6</accession>
<gene>
    <name evidence="2" type="ORF">XpruCFBP8353_09440</name>
    <name evidence="3" type="ORF">XpruCFBP8354_09440</name>
</gene>
<dbReference type="Proteomes" id="UP000233720">
    <property type="component" value="Unassembled WGS sequence"/>
</dbReference>
<dbReference type="OrthoDB" id="5562925at2"/>
<keyword evidence="5" id="KW-1185">Reference proteome</keyword>
<protein>
    <recommendedName>
        <fullName evidence="1">Sulphotransferase Stf0 domain-containing protein</fullName>
    </recommendedName>
</protein>
<feature type="domain" description="Sulphotransferase Stf0" evidence="1">
    <location>
        <begin position="25"/>
        <end position="240"/>
    </location>
</feature>
<dbReference type="InterPro" id="IPR024628">
    <property type="entry name" value="Sulfotransferase_Stf0_dom"/>
</dbReference>
<dbReference type="AlphaFoldDB" id="A0A2N3RLR6"/>
<dbReference type="Pfam" id="PF09037">
    <property type="entry name" value="Sulphotransf"/>
    <property type="match status" value="1"/>
</dbReference>
<name>A0A2N3RLR6_9XANT</name>
<dbReference type="EMBL" id="PHKV01000002">
    <property type="protein sequence ID" value="PKV13415.1"/>
    <property type="molecule type" value="Genomic_DNA"/>
</dbReference>